<dbReference type="Proteomes" id="UP000094526">
    <property type="component" value="Unassembled WGS sequence"/>
</dbReference>
<gene>
    <name evidence="1" type="ORF">CLCR_00746</name>
</gene>
<keyword evidence="2" id="KW-1185">Reference proteome</keyword>
<proteinExistence type="predicted"/>
<organism evidence="1 2">
    <name type="scientific">Cladophialophora carrionii</name>
    <dbReference type="NCBI Taxonomy" id="86049"/>
    <lineage>
        <taxon>Eukaryota</taxon>
        <taxon>Fungi</taxon>
        <taxon>Dikarya</taxon>
        <taxon>Ascomycota</taxon>
        <taxon>Pezizomycotina</taxon>
        <taxon>Eurotiomycetes</taxon>
        <taxon>Chaetothyriomycetidae</taxon>
        <taxon>Chaetothyriales</taxon>
        <taxon>Herpotrichiellaceae</taxon>
        <taxon>Cladophialophora</taxon>
    </lineage>
</organism>
<dbReference type="VEuPathDB" id="FungiDB:CLCR_00746"/>
<reference evidence="2" key="1">
    <citation type="submission" date="2015-07" db="EMBL/GenBank/DDBJ databases">
        <authorList>
            <person name="Teixeira M.M."/>
            <person name="Souza R.C."/>
            <person name="Almeida L.G."/>
            <person name="Vicente V.A."/>
            <person name="de Hoog S."/>
            <person name="Bocca A.L."/>
            <person name="de Almeida S.R."/>
            <person name="Vasconcelos A.T."/>
            <person name="Felipe M.S."/>
        </authorList>
    </citation>
    <scope>NUCLEOTIDE SEQUENCE [LARGE SCALE GENOMIC DNA]</scope>
    <source>
        <strain evidence="2">KSF</strain>
    </source>
</reference>
<dbReference type="AlphaFoldDB" id="A0A1C1C6N4"/>
<name>A0A1C1C6N4_9EURO</name>
<accession>A0A1C1C6N4</accession>
<sequence length="87" mass="9647">MPSERVQEAAMRLCDHGCLAVDREAPRRLLAGRAGKREAVCRESEDESVRLSSIGVECDSRDVLDAQVVDAVRSQVEVEPGRVQLRK</sequence>
<dbReference type="EMBL" id="LGRB01000021">
    <property type="protein sequence ID" value="OCT44203.1"/>
    <property type="molecule type" value="Genomic_DNA"/>
</dbReference>
<evidence type="ECO:0000313" key="2">
    <source>
        <dbReference type="Proteomes" id="UP000094526"/>
    </source>
</evidence>
<comment type="caution">
    <text evidence="1">The sequence shown here is derived from an EMBL/GenBank/DDBJ whole genome shotgun (WGS) entry which is preliminary data.</text>
</comment>
<protein>
    <submittedName>
        <fullName evidence="1">Uncharacterized protein</fullName>
    </submittedName>
</protein>
<evidence type="ECO:0000313" key="1">
    <source>
        <dbReference type="EMBL" id="OCT44203.1"/>
    </source>
</evidence>